<sequence length="286" mass="32030">MKILSFKITTTMKDVFTHTDWSLYLVDNTLKQISDLLPRLVVFIVLLIAAWLIMRGLLFLIKKLLKLSRIDELAHNLSESELFNHINIKPTAIILAFARFFFILLIVIFSADFLQLHAVSDEISKFLGYIPQVFVAMVLFALGVYLSIVVKKFIRGLLKSFGSSGASVISNIVSYIILIIVGITAMSQAGINTQVITDNLSLVLGAFLACFAIAIGLGSRDIVQRILYSFYSKKNYQIGQHIRFDDIEGQILAIDNISITLKTESGRMIVPIKDLVDTKVKILNNN</sequence>
<dbReference type="Pfam" id="PF00924">
    <property type="entry name" value="MS_channel_2nd"/>
    <property type="match status" value="1"/>
</dbReference>
<dbReference type="EMBL" id="BMIU01000016">
    <property type="protein sequence ID" value="GGF40166.1"/>
    <property type="molecule type" value="Genomic_DNA"/>
</dbReference>
<protein>
    <recommendedName>
        <fullName evidence="2">Mechanosensitive ion channel MscS domain-containing protein</fullName>
    </recommendedName>
</protein>
<accession>A0ABQ1V5N6</accession>
<dbReference type="Gene3D" id="1.10.287.1260">
    <property type="match status" value="1"/>
</dbReference>
<evidence type="ECO:0000259" key="2">
    <source>
        <dbReference type="Pfam" id="PF00924"/>
    </source>
</evidence>
<comment type="caution">
    <text evidence="3">The sequence shown here is derived from an EMBL/GenBank/DDBJ whole genome shotgun (WGS) entry which is preliminary data.</text>
</comment>
<dbReference type="InterPro" id="IPR045275">
    <property type="entry name" value="MscS_archaea/bacteria_type"/>
</dbReference>
<proteinExistence type="predicted"/>
<feature type="transmembrane region" description="Helical" evidence="1">
    <location>
        <begin position="126"/>
        <end position="148"/>
    </location>
</feature>
<gene>
    <name evidence="3" type="primary">cmpX</name>
    <name evidence="3" type="ORF">GCM10011339_30880</name>
</gene>
<keyword evidence="4" id="KW-1185">Reference proteome</keyword>
<evidence type="ECO:0000313" key="4">
    <source>
        <dbReference type="Proteomes" id="UP000647339"/>
    </source>
</evidence>
<feature type="domain" description="Mechanosensitive ion channel MscS" evidence="2">
    <location>
        <begin position="232"/>
        <end position="280"/>
    </location>
</feature>
<dbReference type="PANTHER" id="PTHR30221">
    <property type="entry name" value="SMALL-CONDUCTANCE MECHANOSENSITIVE CHANNEL"/>
    <property type="match status" value="1"/>
</dbReference>
<dbReference type="Pfam" id="PF05552">
    <property type="entry name" value="MS_channel_1st_1"/>
    <property type="match status" value="2"/>
</dbReference>
<keyword evidence="1" id="KW-1133">Transmembrane helix</keyword>
<dbReference type="InterPro" id="IPR006685">
    <property type="entry name" value="MscS_channel_2nd"/>
</dbReference>
<feature type="transmembrane region" description="Helical" evidence="1">
    <location>
        <begin position="40"/>
        <end position="61"/>
    </location>
</feature>
<dbReference type="PANTHER" id="PTHR30221:SF1">
    <property type="entry name" value="SMALL-CONDUCTANCE MECHANOSENSITIVE CHANNEL"/>
    <property type="match status" value="1"/>
</dbReference>
<feature type="transmembrane region" description="Helical" evidence="1">
    <location>
        <begin position="199"/>
        <end position="218"/>
    </location>
</feature>
<dbReference type="InterPro" id="IPR008910">
    <property type="entry name" value="MSC_TM_helix"/>
</dbReference>
<keyword evidence="1" id="KW-0472">Membrane</keyword>
<organism evidence="3 4">
    <name type="scientific">Echinicola rosea</name>
    <dbReference type="NCBI Taxonomy" id="1807691"/>
    <lineage>
        <taxon>Bacteria</taxon>
        <taxon>Pseudomonadati</taxon>
        <taxon>Bacteroidota</taxon>
        <taxon>Cytophagia</taxon>
        <taxon>Cytophagales</taxon>
        <taxon>Cyclobacteriaceae</taxon>
        <taxon>Echinicola</taxon>
    </lineage>
</organism>
<feature type="transmembrane region" description="Helical" evidence="1">
    <location>
        <begin position="92"/>
        <end position="114"/>
    </location>
</feature>
<dbReference type="Proteomes" id="UP000647339">
    <property type="component" value="Unassembled WGS sequence"/>
</dbReference>
<feature type="transmembrane region" description="Helical" evidence="1">
    <location>
        <begin position="168"/>
        <end position="187"/>
    </location>
</feature>
<evidence type="ECO:0000313" key="3">
    <source>
        <dbReference type="EMBL" id="GGF40166.1"/>
    </source>
</evidence>
<evidence type="ECO:0000256" key="1">
    <source>
        <dbReference type="SAM" id="Phobius"/>
    </source>
</evidence>
<reference evidence="4" key="1">
    <citation type="journal article" date="2019" name="Int. J. Syst. Evol. Microbiol.">
        <title>The Global Catalogue of Microorganisms (GCM) 10K type strain sequencing project: providing services to taxonomists for standard genome sequencing and annotation.</title>
        <authorList>
            <consortium name="The Broad Institute Genomics Platform"/>
            <consortium name="The Broad Institute Genome Sequencing Center for Infectious Disease"/>
            <person name="Wu L."/>
            <person name="Ma J."/>
        </authorList>
    </citation>
    <scope>NUCLEOTIDE SEQUENCE [LARGE SCALE GENOMIC DNA]</scope>
    <source>
        <strain evidence="4">CGMCC 1.15407</strain>
    </source>
</reference>
<name>A0ABQ1V5N6_9BACT</name>
<keyword evidence="1" id="KW-0812">Transmembrane</keyword>